<dbReference type="EMBL" id="MDYL01000018">
    <property type="protein sequence ID" value="OQD72851.1"/>
    <property type="molecule type" value="Genomic_DNA"/>
</dbReference>
<dbReference type="STRING" id="69771.A0A1V6P776"/>
<evidence type="ECO:0000313" key="7">
    <source>
        <dbReference type="Proteomes" id="UP000191522"/>
    </source>
</evidence>
<proteinExistence type="predicted"/>
<dbReference type="AlphaFoldDB" id="A0A1V6P776"/>
<dbReference type="InterPro" id="IPR012340">
    <property type="entry name" value="NA-bd_OB-fold"/>
</dbReference>
<keyword evidence="4" id="KW-0175">Coiled coil</keyword>
<dbReference type="Pfam" id="PF10451">
    <property type="entry name" value="Stn1"/>
    <property type="match status" value="1"/>
</dbReference>
<dbReference type="InterPro" id="IPR018856">
    <property type="entry name" value="Stn1_N"/>
</dbReference>
<dbReference type="Gene3D" id="2.40.50.140">
    <property type="entry name" value="Nucleic acid-binding proteins"/>
    <property type="match status" value="1"/>
</dbReference>
<dbReference type="Proteomes" id="UP000191522">
    <property type="component" value="Unassembled WGS sequence"/>
</dbReference>
<dbReference type="SUPFAM" id="SSF50249">
    <property type="entry name" value="Nucleic acid-binding proteins"/>
    <property type="match status" value="1"/>
</dbReference>
<protein>
    <recommendedName>
        <fullName evidence="5">CST complex subunit Stn1 N-terminal domain-containing protein</fullName>
    </recommendedName>
</protein>
<comment type="subcellular location">
    <subcellularLocation>
        <location evidence="1">Chromosome</location>
        <location evidence="1">Telomere</location>
    </subcellularLocation>
</comment>
<keyword evidence="7" id="KW-1185">Reference proteome</keyword>
<evidence type="ECO:0000256" key="1">
    <source>
        <dbReference type="ARBA" id="ARBA00004574"/>
    </source>
</evidence>
<comment type="caution">
    <text evidence="6">The sequence shown here is derived from an EMBL/GenBank/DDBJ whole genome shotgun (WGS) entry which is preliminary data.</text>
</comment>
<evidence type="ECO:0000256" key="3">
    <source>
        <dbReference type="ARBA" id="ARBA00022895"/>
    </source>
</evidence>
<organism evidence="6 7">
    <name type="scientific">Penicillium decumbens</name>
    <dbReference type="NCBI Taxonomy" id="69771"/>
    <lineage>
        <taxon>Eukaryota</taxon>
        <taxon>Fungi</taxon>
        <taxon>Dikarya</taxon>
        <taxon>Ascomycota</taxon>
        <taxon>Pezizomycotina</taxon>
        <taxon>Eurotiomycetes</taxon>
        <taxon>Eurotiomycetidae</taxon>
        <taxon>Eurotiales</taxon>
        <taxon>Aspergillaceae</taxon>
        <taxon>Penicillium</taxon>
    </lineage>
</organism>
<keyword evidence="2" id="KW-0158">Chromosome</keyword>
<evidence type="ECO:0000256" key="4">
    <source>
        <dbReference type="SAM" id="Coils"/>
    </source>
</evidence>
<evidence type="ECO:0000256" key="2">
    <source>
        <dbReference type="ARBA" id="ARBA00022454"/>
    </source>
</evidence>
<sequence length="293" mass="33489">MEAEDGAEPIFYPAFCFKASPTHFAWVKMTASDVHRLKRPQGFGGQKIFFYKNHPIRFVSVVGIIVARNEITRRTILTLDDSSGSTLEVVILHADPNTQARAEAAQASEGVAPQTDASALNTSAGTLGIRSNQTVYVSATDRTTLDISSLVPGAMVKVKGTLSMYRQMMQLHLERFVLVPDTNAEMRFVEERVQFLVDVLSAPWVLLDEEIEHLREEAEQEDLKAVEERRRAARRVKRRIEREERDQRRIQKLYEREERKRAKEASVCKEDGARVMQDIRRKREYSASGDHRD</sequence>
<keyword evidence="3" id="KW-0779">Telomere</keyword>
<feature type="domain" description="CST complex subunit Stn1 N-terminal" evidence="5">
    <location>
        <begin position="46"/>
        <end position="92"/>
    </location>
</feature>
<gene>
    <name evidence="6" type="ORF">PENDEC_c018G00640</name>
</gene>
<name>A0A1V6P776_PENDC</name>
<evidence type="ECO:0000259" key="5">
    <source>
        <dbReference type="Pfam" id="PF10451"/>
    </source>
</evidence>
<dbReference type="OMA" id="FCFKASP"/>
<reference evidence="7" key="1">
    <citation type="journal article" date="2017" name="Nat. Microbiol.">
        <title>Global analysis of biosynthetic gene clusters reveals vast potential of secondary metabolite production in Penicillium species.</title>
        <authorList>
            <person name="Nielsen J.C."/>
            <person name="Grijseels S."/>
            <person name="Prigent S."/>
            <person name="Ji B."/>
            <person name="Dainat J."/>
            <person name="Nielsen K.F."/>
            <person name="Frisvad J.C."/>
            <person name="Workman M."/>
            <person name="Nielsen J."/>
        </authorList>
    </citation>
    <scope>NUCLEOTIDE SEQUENCE [LARGE SCALE GENOMIC DNA]</scope>
    <source>
        <strain evidence="7">IBT 11843</strain>
    </source>
</reference>
<dbReference type="OrthoDB" id="77828at2759"/>
<evidence type="ECO:0000313" key="6">
    <source>
        <dbReference type="EMBL" id="OQD72851.1"/>
    </source>
</evidence>
<dbReference type="GO" id="GO:0000781">
    <property type="term" value="C:chromosome, telomeric region"/>
    <property type="evidence" value="ECO:0007669"/>
    <property type="project" value="UniProtKB-SubCell"/>
</dbReference>
<accession>A0A1V6P776</accession>
<feature type="coiled-coil region" evidence="4">
    <location>
        <begin position="211"/>
        <end position="260"/>
    </location>
</feature>